<reference evidence="5" key="1">
    <citation type="submission" date="2023-07" db="EMBL/GenBank/DDBJ databases">
        <title>Genome content predicts the carbon catabolic preferences of heterotrophic bacteria.</title>
        <authorList>
            <person name="Gralka M."/>
        </authorList>
    </citation>
    <scope>NUCLEOTIDE SEQUENCE</scope>
    <source>
        <strain evidence="5">I3M17_2</strain>
    </source>
</reference>
<feature type="region of interest" description="Disordered" evidence="3">
    <location>
        <begin position="95"/>
        <end position="128"/>
    </location>
</feature>
<keyword evidence="1 2" id="KW-0694">RNA-binding</keyword>
<dbReference type="GO" id="GO:0003723">
    <property type="term" value="F:RNA binding"/>
    <property type="evidence" value="ECO:0007669"/>
    <property type="project" value="UniProtKB-KW"/>
</dbReference>
<comment type="similarity">
    <text evidence="2">Belongs to the HSP15 family.</text>
</comment>
<protein>
    <recommendedName>
        <fullName evidence="2">Heat shock protein 15</fullName>
    </recommendedName>
</protein>
<evidence type="ECO:0000313" key="6">
    <source>
        <dbReference type="Proteomes" id="UP001169760"/>
    </source>
</evidence>
<dbReference type="InterPro" id="IPR025708">
    <property type="entry name" value="HSP15"/>
</dbReference>
<gene>
    <name evidence="5" type="ORF">Q4521_13895</name>
</gene>
<dbReference type="Pfam" id="PF01479">
    <property type="entry name" value="S4"/>
    <property type="match status" value="1"/>
</dbReference>
<evidence type="ECO:0000313" key="5">
    <source>
        <dbReference type="EMBL" id="MDO6423569.1"/>
    </source>
</evidence>
<feature type="compositionally biased region" description="Basic residues" evidence="3">
    <location>
        <begin position="119"/>
        <end position="128"/>
    </location>
</feature>
<dbReference type="InterPro" id="IPR002942">
    <property type="entry name" value="S4_RNA-bd"/>
</dbReference>
<dbReference type="RefSeq" id="WP_216063499.1">
    <property type="nucleotide sequence ID" value="NZ_CP123764.1"/>
</dbReference>
<feature type="compositionally biased region" description="Polar residues" evidence="3">
    <location>
        <begin position="101"/>
        <end position="111"/>
    </location>
</feature>
<evidence type="ECO:0000256" key="2">
    <source>
        <dbReference type="PIRNR" id="PIRNR016821"/>
    </source>
</evidence>
<dbReference type="PIRSF" id="PIRSF016821">
    <property type="entry name" value="HSP15"/>
    <property type="match status" value="1"/>
</dbReference>
<organism evidence="5 6">
    <name type="scientific">Saccharophagus degradans</name>
    <dbReference type="NCBI Taxonomy" id="86304"/>
    <lineage>
        <taxon>Bacteria</taxon>
        <taxon>Pseudomonadati</taxon>
        <taxon>Pseudomonadota</taxon>
        <taxon>Gammaproteobacteria</taxon>
        <taxon>Cellvibrionales</taxon>
        <taxon>Cellvibrionaceae</taxon>
        <taxon>Saccharophagus</taxon>
    </lineage>
</organism>
<dbReference type="Proteomes" id="UP001169760">
    <property type="component" value="Unassembled WGS sequence"/>
</dbReference>
<comment type="caution">
    <text evidence="5">The sequence shown here is derived from an EMBL/GenBank/DDBJ whole genome shotgun (WGS) entry which is preliminary data.</text>
</comment>
<name>A0AAW7X7M3_9GAMM</name>
<dbReference type="SMART" id="SM00363">
    <property type="entry name" value="S4"/>
    <property type="match status" value="1"/>
</dbReference>
<sequence>MDKVRIDKWLWAARFFKTRNLAKSAIDGGKIHMNGSRVKPSKEVEVGNKLLIRVGWDEMEVLVTALSDKRRGAPEAAKLYQETQQSIDKRTTYAEQRKAIGQSQLQPATKPNTKERRQLQRVKRILSE</sequence>
<evidence type="ECO:0000256" key="3">
    <source>
        <dbReference type="SAM" id="MobiDB-lite"/>
    </source>
</evidence>
<evidence type="ECO:0000256" key="1">
    <source>
        <dbReference type="ARBA" id="ARBA00022884"/>
    </source>
</evidence>
<dbReference type="AlphaFoldDB" id="A0AAW7X7M3"/>
<evidence type="ECO:0000259" key="4">
    <source>
        <dbReference type="SMART" id="SM00363"/>
    </source>
</evidence>
<dbReference type="CDD" id="cd00165">
    <property type="entry name" value="S4"/>
    <property type="match status" value="1"/>
</dbReference>
<dbReference type="PROSITE" id="PS50889">
    <property type="entry name" value="S4"/>
    <property type="match status" value="1"/>
</dbReference>
<accession>A0AAW7X7M3</accession>
<keyword evidence="2" id="KW-0238">DNA-binding</keyword>
<dbReference type="EMBL" id="JAUOPB010000010">
    <property type="protein sequence ID" value="MDO6423569.1"/>
    <property type="molecule type" value="Genomic_DNA"/>
</dbReference>
<proteinExistence type="inferred from homology"/>
<feature type="domain" description="RNA-binding S4" evidence="4">
    <location>
        <begin position="4"/>
        <end position="67"/>
    </location>
</feature>